<dbReference type="Pfam" id="PF01584">
    <property type="entry name" value="CheW"/>
    <property type="match status" value="1"/>
</dbReference>
<dbReference type="InterPro" id="IPR005467">
    <property type="entry name" value="His_kinase_dom"/>
</dbReference>
<dbReference type="Pfam" id="PF02518">
    <property type="entry name" value="HATPase_c"/>
    <property type="match status" value="1"/>
</dbReference>
<dbReference type="CDD" id="cd16916">
    <property type="entry name" value="HATPase_CheA-like"/>
    <property type="match status" value="1"/>
</dbReference>
<feature type="compositionally biased region" description="Low complexity" evidence="8">
    <location>
        <begin position="473"/>
        <end position="503"/>
    </location>
</feature>
<dbReference type="Pfam" id="PF02895">
    <property type="entry name" value="H-kinase_dim"/>
    <property type="match status" value="1"/>
</dbReference>
<evidence type="ECO:0000259" key="9">
    <source>
        <dbReference type="PROSITE" id="PS50109"/>
    </source>
</evidence>
<dbReference type="InterPro" id="IPR003594">
    <property type="entry name" value="HATPase_dom"/>
</dbReference>
<dbReference type="SMART" id="SM00073">
    <property type="entry name" value="HPT"/>
    <property type="match status" value="1"/>
</dbReference>
<evidence type="ECO:0000256" key="3">
    <source>
        <dbReference type="ARBA" id="ARBA00022553"/>
    </source>
</evidence>
<organism evidence="12 13">
    <name type="scientific">Thiorhodovibrio winogradskyi</name>
    <dbReference type="NCBI Taxonomy" id="77007"/>
    <lineage>
        <taxon>Bacteria</taxon>
        <taxon>Pseudomonadati</taxon>
        <taxon>Pseudomonadota</taxon>
        <taxon>Gammaproteobacteria</taxon>
        <taxon>Chromatiales</taxon>
        <taxon>Chromatiaceae</taxon>
        <taxon>Thiorhodovibrio</taxon>
    </lineage>
</organism>
<dbReference type="InterPro" id="IPR004358">
    <property type="entry name" value="Sig_transdc_His_kin-like_C"/>
</dbReference>
<dbReference type="Gene3D" id="2.30.30.40">
    <property type="entry name" value="SH3 Domains"/>
    <property type="match status" value="1"/>
</dbReference>
<evidence type="ECO:0000256" key="4">
    <source>
        <dbReference type="ARBA" id="ARBA00022679"/>
    </source>
</evidence>
<dbReference type="Gene3D" id="3.30.565.10">
    <property type="entry name" value="Histidine kinase-like ATPase, C-terminal domain"/>
    <property type="match status" value="1"/>
</dbReference>
<dbReference type="PRINTS" id="PR00344">
    <property type="entry name" value="BCTRLSENSOR"/>
</dbReference>
<dbReference type="Proteomes" id="UP001432180">
    <property type="component" value="Chromosome"/>
</dbReference>
<dbReference type="PROSITE" id="PS50851">
    <property type="entry name" value="CHEW"/>
    <property type="match status" value="1"/>
</dbReference>
<evidence type="ECO:0000256" key="8">
    <source>
        <dbReference type="SAM" id="MobiDB-lite"/>
    </source>
</evidence>
<feature type="compositionally biased region" description="Basic and acidic residues" evidence="8">
    <location>
        <begin position="506"/>
        <end position="516"/>
    </location>
</feature>
<keyword evidence="6" id="KW-0902">Two-component regulatory system</keyword>
<feature type="region of interest" description="Disordered" evidence="8">
    <location>
        <begin position="132"/>
        <end position="160"/>
    </location>
</feature>
<gene>
    <name evidence="12" type="primary">cheA_2</name>
    <name evidence="12" type="ORF">Thiowin_00854</name>
</gene>
<dbReference type="InterPro" id="IPR051315">
    <property type="entry name" value="Bact_Chemotaxis_CheA"/>
</dbReference>
<dbReference type="InterPro" id="IPR002545">
    <property type="entry name" value="CheW-lke_dom"/>
</dbReference>
<dbReference type="InterPro" id="IPR036890">
    <property type="entry name" value="HATPase_C_sf"/>
</dbReference>
<proteinExistence type="predicted"/>
<dbReference type="SUPFAM" id="SSF47226">
    <property type="entry name" value="Histidine-containing phosphotransfer domain, HPT domain"/>
    <property type="match status" value="1"/>
</dbReference>
<evidence type="ECO:0000256" key="2">
    <source>
        <dbReference type="ARBA" id="ARBA00012438"/>
    </source>
</evidence>
<feature type="compositionally biased region" description="Low complexity" evidence="8">
    <location>
        <begin position="134"/>
        <end position="157"/>
    </location>
</feature>
<feature type="domain" description="HPt" evidence="11">
    <location>
        <begin position="1"/>
        <end position="101"/>
    </location>
</feature>
<dbReference type="InterPro" id="IPR036061">
    <property type="entry name" value="CheW-like_dom_sf"/>
</dbReference>
<evidence type="ECO:0000256" key="5">
    <source>
        <dbReference type="ARBA" id="ARBA00022777"/>
    </source>
</evidence>
<evidence type="ECO:0000313" key="13">
    <source>
        <dbReference type="Proteomes" id="UP001432180"/>
    </source>
</evidence>
<keyword evidence="5" id="KW-0418">Kinase</keyword>
<dbReference type="PROSITE" id="PS50109">
    <property type="entry name" value="HIS_KIN"/>
    <property type="match status" value="1"/>
</dbReference>
<dbReference type="Pfam" id="PF01627">
    <property type="entry name" value="Hpt"/>
    <property type="match status" value="1"/>
</dbReference>
<keyword evidence="3 7" id="KW-0597">Phosphoprotein</keyword>
<dbReference type="PANTHER" id="PTHR43395:SF1">
    <property type="entry name" value="CHEMOTAXIS PROTEIN CHEA"/>
    <property type="match status" value="1"/>
</dbReference>
<evidence type="ECO:0000256" key="7">
    <source>
        <dbReference type="PROSITE-ProRule" id="PRU00110"/>
    </source>
</evidence>
<dbReference type="SUPFAM" id="SSF55874">
    <property type="entry name" value="ATPase domain of HSP90 chaperone/DNA topoisomerase II/histidine kinase"/>
    <property type="match status" value="1"/>
</dbReference>
<evidence type="ECO:0000259" key="10">
    <source>
        <dbReference type="PROSITE" id="PS50851"/>
    </source>
</evidence>
<name>A0ABZ0S5Y9_9GAMM</name>
<dbReference type="InterPro" id="IPR037006">
    <property type="entry name" value="CheA-like_homodim_sf"/>
</dbReference>
<dbReference type="InterPro" id="IPR036641">
    <property type="entry name" value="HPT_dom_sf"/>
</dbReference>
<dbReference type="Gene3D" id="1.10.287.560">
    <property type="entry name" value="Histidine kinase CheA-like, homodimeric domain"/>
    <property type="match status" value="1"/>
</dbReference>
<reference evidence="12 13" key="1">
    <citation type="journal article" date="2023" name="Microorganisms">
        <title>Thiorhodovibrio frisius and Trv. litoralis spp. nov., Two Novel Members from a Clade of Fastidious Purple Sulfur Bacteria That Exhibit Unique Red-Shifted Light-Harvesting Capabilities.</title>
        <authorList>
            <person name="Methner A."/>
            <person name="Kuzyk S.B."/>
            <person name="Petersen J."/>
            <person name="Bauer S."/>
            <person name="Brinkmann H."/>
            <person name="Sichau K."/>
            <person name="Wanner G."/>
            <person name="Wolf J."/>
            <person name="Neumann-Schaal M."/>
            <person name="Henke P."/>
            <person name="Tank M."/>
            <person name="Sproer C."/>
            <person name="Bunk B."/>
            <person name="Overmann J."/>
        </authorList>
    </citation>
    <scope>NUCLEOTIDE SEQUENCE [LARGE SCALE GENOMIC DNA]</scope>
    <source>
        <strain evidence="12 13">DSM 6702</strain>
    </source>
</reference>
<dbReference type="SMART" id="SM00387">
    <property type="entry name" value="HATPase_c"/>
    <property type="match status" value="1"/>
</dbReference>
<dbReference type="PROSITE" id="PS50894">
    <property type="entry name" value="HPT"/>
    <property type="match status" value="1"/>
</dbReference>
<dbReference type="InterPro" id="IPR008207">
    <property type="entry name" value="Sig_transdc_His_kin_Hpt_dom"/>
</dbReference>
<dbReference type="SUPFAM" id="SSF50341">
    <property type="entry name" value="CheW-like"/>
    <property type="match status" value="1"/>
</dbReference>
<dbReference type="SMART" id="SM01231">
    <property type="entry name" value="H-kinase_dim"/>
    <property type="match status" value="1"/>
</dbReference>
<feature type="domain" description="CheW-like" evidence="10">
    <location>
        <begin position="779"/>
        <end position="910"/>
    </location>
</feature>
<sequence>MNPLLDQFQSEGRELLEGISEKLLHLERAPDDPGVMDELFRFVHTLKGNSGLFELPQMTRVLHAGEDLLDAVRDGKQPFSAALADQLLEAMDFVAAMFDEIGDGDSASLPDPGWQAEPATQLAAALRAHLQSTPPAGRPDSAGPDAPAAAGQDAPIPETLPDQSTLAALPEVARMALYRRILVGASCHVLVYEPEAESFFKGEDPFFQISQLPEPLWRRISAREPWPALAELDAYHCVLRFELVLESSADELAEHFRYVPEQVRILAIQPEQLPLPQGRLDDGPMTANFIRAALTQVDARQTDALQRAARALLELSAPDLCIASGLRWLLLVLELEPDNRERLRDLLGAIEHHCLGTPVHDARLAPSAARTAAGPETIASLPPEWRHSLEQALAAQRQILALEERPDWFQGRLRAVAASLNGLCRALGAESALEALAQATAQAEAQADSAPLRDWLTHHDFALPTIDSPPELPAESPAGSAADAAAPSVRQPAAPVPATGATPSDEPVRFGRRAEDQAGTPRTLKVDQVKIDRLMGLVGEMVVAKNALPYLAGRAEEHYRVRELSREIKTQYSVINRIAEEMQDAMMQVRLLPVSFIFQRFPRLVRDIAHKLGKEVELVMQGESTEADKNIIEALAEPMIHILRNSLDHGLELPEEREAAGKPRGGKLEISAQPLSDRVLITIRDDGRGIDAEAIRRKAYEKGLIDEATAERLNEQEALNLIFAPGLSTAAKISDLSGRGVGMDVVRSAILRVKGSIDLRSQVGKGTELRLSLPLSMAVTNVMIIESARQRFGVPMEAVAETVRVARRDIHLIKHRQTTVLRGRVIPLLELNSLLGLDVPPVANEDDALAVLIARIEQDELGIIVDDCRETVDIILKPLEGFLGTLPGYAGTALLGDGSVLLVLNPTELL</sequence>
<dbReference type="Gene3D" id="1.20.120.160">
    <property type="entry name" value="HPT domain"/>
    <property type="match status" value="1"/>
</dbReference>
<feature type="region of interest" description="Disordered" evidence="8">
    <location>
        <begin position="462"/>
        <end position="521"/>
    </location>
</feature>
<accession>A0ABZ0S5Y9</accession>
<dbReference type="EC" id="2.7.13.3" evidence="2"/>
<feature type="domain" description="Histidine kinase" evidence="9">
    <location>
        <begin position="575"/>
        <end position="777"/>
    </location>
</feature>
<evidence type="ECO:0000259" key="11">
    <source>
        <dbReference type="PROSITE" id="PS50894"/>
    </source>
</evidence>
<dbReference type="GO" id="GO:0004673">
    <property type="term" value="F:protein histidine kinase activity"/>
    <property type="evidence" value="ECO:0007669"/>
    <property type="project" value="UniProtKB-EC"/>
</dbReference>
<dbReference type="RefSeq" id="WP_328986474.1">
    <property type="nucleotide sequence ID" value="NZ_CP121472.1"/>
</dbReference>
<dbReference type="SUPFAM" id="SSF47384">
    <property type="entry name" value="Homodimeric domain of signal transducing histidine kinase"/>
    <property type="match status" value="1"/>
</dbReference>
<dbReference type="InterPro" id="IPR004105">
    <property type="entry name" value="CheA-like_dim"/>
</dbReference>
<feature type="modified residue" description="Phosphohistidine" evidence="7">
    <location>
        <position position="44"/>
    </location>
</feature>
<keyword evidence="4 12" id="KW-0808">Transferase</keyword>
<comment type="catalytic activity">
    <reaction evidence="1">
        <text>ATP + protein L-histidine = ADP + protein N-phospho-L-histidine.</text>
        <dbReference type="EC" id="2.7.13.3"/>
    </reaction>
</comment>
<keyword evidence="13" id="KW-1185">Reference proteome</keyword>
<dbReference type="EMBL" id="CP121472">
    <property type="protein sequence ID" value="WPL15924.1"/>
    <property type="molecule type" value="Genomic_DNA"/>
</dbReference>
<dbReference type="InterPro" id="IPR036097">
    <property type="entry name" value="HisK_dim/P_sf"/>
</dbReference>
<dbReference type="PANTHER" id="PTHR43395">
    <property type="entry name" value="SENSOR HISTIDINE KINASE CHEA"/>
    <property type="match status" value="1"/>
</dbReference>
<evidence type="ECO:0000256" key="6">
    <source>
        <dbReference type="ARBA" id="ARBA00023012"/>
    </source>
</evidence>
<dbReference type="CDD" id="cd00088">
    <property type="entry name" value="HPT"/>
    <property type="match status" value="1"/>
</dbReference>
<evidence type="ECO:0000313" key="12">
    <source>
        <dbReference type="EMBL" id="WPL15924.1"/>
    </source>
</evidence>
<evidence type="ECO:0000256" key="1">
    <source>
        <dbReference type="ARBA" id="ARBA00000085"/>
    </source>
</evidence>
<protein>
    <recommendedName>
        <fullName evidence="2">histidine kinase</fullName>
        <ecNumber evidence="2">2.7.13.3</ecNumber>
    </recommendedName>
</protein>
<dbReference type="SMART" id="SM00260">
    <property type="entry name" value="CheW"/>
    <property type="match status" value="1"/>
</dbReference>